<dbReference type="GeneID" id="22913595"/>
<evidence type="ECO:0000313" key="2">
    <source>
        <dbReference type="Proteomes" id="UP000019763"/>
    </source>
</evidence>
<dbReference type="RefSeq" id="XP_011131177.1">
    <property type="nucleotide sequence ID" value="XM_011132875.1"/>
</dbReference>
<comment type="caution">
    <text evidence="1">The sequence shown here is derived from an EMBL/GenBank/DDBJ whole genome shotgun (WGS) entry which is preliminary data.</text>
</comment>
<proteinExistence type="predicted"/>
<dbReference type="AlphaFoldDB" id="A0A023B4F4"/>
<dbReference type="EMBL" id="AFNH02000762">
    <property type="protein sequence ID" value="EZG56709.1"/>
    <property type="molecule type" value="Genomic_DNA"/>
</dbReference>
<accession>A0A023B4F4</accession>
<protein>
    <submittedName>
        <fullName evidence="1">Uncharacterized protein</fullName>
    </submittedName>
</protein>
<sequence length="102" mass="11300">MTDATADLIVAHLRMCLADILAEANTDERIFGLSPEEWSQIAVNTYIPEAASKQLEMAVTEFKRRFGVRHVLVLCDEAATLLRQSTVVELPAVQEGLEGSQR</sequence>
<dbReference type="VEuPathDB" id="CryptoDB:GNI_101680"/>
<organism evidence="1 2">
    <name type="scientific">Gregarina niphandrodes</name>
    <name type="common">Septate eugregarine</name>
    <dbReference type="NCBI Taxonomy" id="110365"/>
    <lineage>
        <taxon>Eukaryota</taxon>
        <taxon>Sar</taxon>
        <taxon>Alveolata</taxon>
        <taxon>Apicomplexa</taxon>
        <taxon>Conoidasida</taxon>
        <taxon>Gregarinasina</taxon>
        <taxon>Eugregarinorida</taxon>
        <taxon>Gregarinidae</taxon>
        <taxon>Gregarina</taxon>
    </lineage>
</organism>
<evidence type="ECO:0000313" key="1">
    <source>
        <dbReference type="EMBL" id="EZG56709.1"/>
    </source>
</evidence>
<reference evidence="1" key="1">
    <citation type="submission" date="2013-12" db="EMBL/GenBank/DDBJ databases">
        <authorList>
            <person name="Omoto C.K."/>
            <person name="Sibley D."/>
            <person name="Venepally P."/>
            <person name="Hadjithomas M."/>
            <person name="Karamycheva S."/>
            <person name="Brunk B."/>
            <person name="Roos D."/>
            <person name="Caler E."/>
            <person name="Lorenzi H."/>
        </authorList>
    </citation>
    <scope>NUCLEOTIDE SEQUENCE</scope>
</reference>
<gene>
    <name evidence="1" type="ORF">GNI_101680</name>
</gene>
<dbReference type="Proteomes" id="UP000019763">
    <property type="component" value="Unassembled WGS sequence"/>
</dbReference>
<name>A0A023B4F4_GRENI</name>
<keyword evidence="2" id="KW-1185">Reference proteome</keyword>